<evidence type="ECO:0000256" key="6">
    <source>
        <dbReference type="RuleBase" id="RU003330"/>
    </source>
</evidence>
<dbReference type="Pfam" id="PF00406">
    <property type="entry name" value="ADK"/>
    <property type="match status" value="1"/>
</dbReference>
<evidence type="ECO:0000256" key="2">
    <source>
        <dbReference type="ARBA" id="ARBA00012955"/>
    </source>
</evidence>
<evidence type="ECO:0000256" key="1">
    <source>
        <dbReference type="ARBA" id="ARBA00007220"/>
    </source>
</evidence>
<evidence type="ECO:0000313" key="8">
    <source>
        <dbReference type="EMBL" id="KAK9854789.1"/>
    </source>
</evidence>
<evidence type="ECO:0000256" key="3">
    <source>
        <dbReference type="ARBA" id="ARBA00022679"/>
    </source>
</evidence>
<comment type="similarity">
    <text evidence="1 6">Belongs to the adenylate kinase family.</text>
</comment>
<evidence type="ECO:0000256" key="5">
    <source>
        <dbReference type="ARBA" id="ARBA00022777"/>
    </source>
</evidence>
<evidence type="ECO:0000256" key="4">
    <source>
        <dbReference type="ARBA" id="ARBA00022741"/>
    </source>
</evidence>
<protein>
    <recommendedName>
        <fullName evidence="2">adenylate kinase</fullName>
        <ecNumber evidence="2">2.7.4.3</ecNumber>
    </recommendedName>
</protein>
<dbReference type="EC" id="2.7.4.3" evidence="2"/>
<dbReference type="PANTHER" id="PTHR23359">
    <property type="entry name" value="NUCLEOTIDE KINASE"/>
    <property type="match status" value="1"/>
</dbReference>
<keyword evidence="9" id="KW-1185">Reference proteome</keyword>
<keyword evidence="4" id="KW-0547">Nucleotide-binding</keyword>
<dbReference type="GO" id="GO:0004017">
    <property type="term" value="F:AMP kinase activity"/>
    <property type="evidence" value="ECO:0007669"/>
    <property type="project" value="UniProtKB-EC"/>
</dbReference>
<accession>A0AAW1SQQ1</accession>
<reference evidence="8 9" key="1">
    <citation type="journal article" date="2024" name="Nat. Commun.">
        <title>Phylogenomics reveals the evolutionary origins of lichenization in chlorophyte algae.</title>
        <authorList>
            <person name="Puginier C."/>
            <person name="Libourel C."/>
            <person name="Otte J."/>
            <person name="Skaloud P."/>
            <person name="Haon M."/>
            <person name="Grisel S."/>
            <person name="Petersen M."/>
            <person name="Berrin J.G."/>
            <person name="Delaux P.M."/>
            <person name="Dal Grande F."/>
            <person name="Keller J."/>
        </authorList>
    </citation>
    <scope>NUCLEOTIDE SEQUENCE [LARGE SCALE GENOMIC DNA]</scope>
    <source>
        <strain evidence="8 9">SAG 2523</strain>
    </source>
</reference>
<dbReference type="EMBL" id="JALJOV010001087">
    <property type="protein sequence ID" value="KAK9854789.1"/>
    <property type="molecule type" value="Genomic_DNA"/>
</dbReference>
<dbReference type="Gene3D" id="3.40.50.300">
    <property type="entry name" value="P-loop containing nucleotide triphosphate hydrolases"/>
    <property type="match status" value="1"/>
</dbReference>
<dbReference type="InterPro" id="IPR000850">
    <property type="entry name" value="Adenylat/UMP-CMP_kin"/>
</dbReference>
<gene>
    <name evidence="8" type="ORF">WJX84_003716</name>
</gene>
<evidence type="ECO:0000256" key="7">
    <source>
        <dbReference type="SAM" id="MobiDB-lite"/>
    </source>
</evidence>
<evidence type="ECO:0000313" key="9">
    <source>
        <dbReference type="Proteomes" id="UP001485043"/>
    </source>
</evidence>
<dbReference type="PRINTS" id="PR00094">
    <property type="entry name" value="ADENYLTKNASE"/>
</dbReference>
<comment type="caution">
    <text evidence="8">The sequence shown here is derived from an EMBL/GenBank/DDBJ whole genome shotgun (WGS) entry which is preliminary data.</text>
</comment>
<dbReference type="Proteomes" id="UP001485043">
    <property type="component" value="Unassembled WGS sequence"/>
</dbReference>
<keyword evidence="3 6" id="KW-0808">Transferase</keyword>
<dbReference type="AlphaFoldDB" id="A0AAW1SQQ1"/>
<name>A0AAW1SQQ1_9CHLO</name>
<dbReference type="CDD" id="cd01428">
    <property type="entry name" value="ADK"/>
    <property type="match status" value="1"/>
</dbReference>
<organism evidence="8 9">
    <name type="scientific">Apatococcus fuscideae</name>
    <dbReference type="NCBI Taxonomy" id="2026836"/>
    <lineage>
        <taxon>Eukaryota</taxon>
        <taxon>Viridiplantae</taxon>
        <taxon>Chlorophyta</taxon>
        <taxon>core chlorophytes</taxon>
        <taxon>Trebouxiophyceae</taxon>
        <taxon>Chlorellales</taxon>
        <taxon>Chlorellaceae</taxon>
        <taxon>Apatococcus</taxon>
    </lineage>
</organism>
<dbReference type="GO" id="GO:0005524">
    <property type="term" value="F:ATP binding"/>
    <property type="evidence" value="ECO:0007669"/>
    <property type="project" value="InterPro"/>
</dbReference>
<dbReference type="SUPFAM" id="SSF52540">
    <property type="entry name" value="P-loop containing nucleoside triphosphate hydrolases"/>
    <property type="match status" value="1"/>
</dbReference>
<keyword evidence="5 6" id="KW-0418">Kinase</keyword>
<feature type="region of interest" description="Disordered" evidence="7">
    <location>
        <begin position="75"/>
        <end position="94"/>
    </location>
</feature>
<sequence>MQRRLNCQTKPEKHVVLAGPPGCGKGTQAPKLKSEHCLCHIATGDLLRAAVAAKTPLGTEAKKAMEAGALVPDEVGGGADIGAPGPPSKRAIVP</sequence>
<proteinExistence type="inferred from homology"/>
<dbReference type="InterPro" id="IPR027417">
    <property type="entry name" value="P-loop_NTPase"/>
</dbReference>